<dbReference type="Proteomes" id="UP000501346">
    <property type="component" value="Chromosome ScXIV"/>
</dbReference>
<evidence type="ECO:0000313" key="3">
    <source>
        <dbReference type="Proteomes" id="UP000501346"/>
    </source>
</evidence>
<dbReference type="OrthoDB" id="4084022at2759"/>
<feature type="compositionally biased region" description="Basic and acidic residues" evidence="1">
    <location>
        <begin position="122"/>
        <end position="147"/>
    </location>
</feature>
<gene>
    <name evidence="2" type="primary">MPP6</name>
    <name evidence="2" type="ORF">GRS66_004557</name>
</gene>
<accession>A0A6C1DYL2</accession>
<sequence length="186" mass="21142">MSANNGVTGKLSSRVMNMKFMKFGKTDDEESSNSNTPSNINSDVEPIEQKGKLFGLDDSAWDLNSYKDDLKKISGKEKKKVKRVVYKKRPNLIISNVGYSELRKPEGVISGRKTFGDNSDDSGSRKRKFDEGEQNEDEKRDAKDKEFTGSQDDGEDEYDLDKLFKDSIKKKKTNHNGKNKNRNSKK</sequence>
<feature type="region of interest" description="Disordered" evidence="1">
    <location>
        <begin position="95"/>
        <end position="186"/>
    </location>
</feature>
<keyword evidence="3" id="KW-1185">Reference proteome</keyword>
<feature type="region of interest" description="Disordered" evidence="1">
    <location>
        <begin position="22"/>
        <end position="47"/>
    </location>
</feature>
<protein>
    <submittedName>
        <fullName evidence="2">MAGUK p55 sub member 6</fullName>
    </submittedName>
</protein>
<dbReference type="Pfam" id="PF10175">
    <property type="entry name" value="MPP6"/>
    <property type="match status" value="1"/>
</dbReference>
<organism evidence="2 3">
    <name type="scientific">Saccharomyces pastorianus</name>
    <name type="common">Lager yeast</name>
    <name type="synonym">Saccharomyces cerevisiae x Saccharomyces eubayanus</name>
    <dbReference type="NCBI Taxonomy" id="27292"/>
    <lineage>
        <taxon>Eukaryota</taxon>
        <taxon>Fungi</taxon>
        <taxon>Dikarya</taxon>
        <taxon>Ascomycota</taxon>
        <taxon>Saccharomycotina</taxon>
        <taxon>Saccharomycetes</taxon>
        <taxon>Saccharomycetales</taxon>
        <taxon>Saccharomycetaceae</taxon>
        <taxon>Saccharomyces</taxon>
    </lineage>
</organism>
<reference evidence="2 3" key="1">
    <citation type="journal article" date="2019" name="BMC Genomics">
        <title>Chromosome level assembly and comparative genome analysis confirm lager-brewing yeasts originated from a single hybridization.</title>
        <authorList>
            <person name="Salazar A.N."/>
            <person name="Gorter de Vries A.R."/>
            <person name="van den Broek M."/>
            <person name="Brouwers N."/>
            <person name="de la Torre Cortes P."/>
            <person name="Kuijpers N.G.A."/>
            <person name="Daran J.G."/>
            <person name="Abeel T."/>
        </authorList>
    </citation>
    <scope>NUCLEOTIDE SEQUENCE [LARGE SCALE GENOMIC DNA]</scope>
    <source>
        <strain evidence="2 3">CBS 1483</strain>
    </source>
</reference>
<proteinExistence type="predicted"/>
<evidence type="ECO:0000313" key="2">
    <source>
        <dbReference type="EMBL" id="QID82148.1"/>
    </source>
</evidence>
<dbReference type="AlphaFoldDB" id="A0A6C1DYL2"/>
<dbReference type="SMR" id="A0A6C1DYL2"/>
<name>A0A6C1DYL2_SACPS</name>
<feature type="compositionally biased region" description="Basic residues" evidence="1">
    <location>
        <begin position="168"/>
        <end position="186"/>
    </location>
</feature>
<evidence type="ECO:0000256" key="1">
    <source>
        <dbReference type="SAM" id="MobiDB-lite"/>
    </source>
</evidence>
<dbReference type="EMBL" id="CP048995">
    <property type="protein sequence ID" value="QID82148.1"/>
    <property type="molecule type" value="Genomic_DNA"/>
</dbReference>
<feature type="compositionally biased region" description="Low complexity" evidence="1">
    <location>
        <begin position="32"/>
        <end position="42"/>
    </location>
</feature>